<dbReference type="InterPro" id="IPR050235">
    <property type="entry name" value="CK1_Ser-Thr_kinase"/>
</dbReference>
<proteinExistence type="predicted"/>
<name>G0TU42_TRYVY</name>
<accession>G0TU42</accession>
<reference evidence="9" key="1">
    <citation type="journal article" date="2012" name="Proc. Natl. Acad. Sci. U.S.A.">
        <title>Antigenic diversity is generated by distinct evolutionary mechanisms in African trypanosome species.</title>
        <authorList>
            <person name="Jackson A.P."/>
            <person name="Berry A."/>
            <person name="Aslett M."/>
            <person name="Allison H.C."/>
            <person name="Burton P."/>
            <person name="Vavrova-Anderson J."/>
            <person name="Brown R."/>
            <person name="Browne H."/>
            <person name="Corton N."/>
            <person name="Hauser H."/>
            <person name="Gamble J."/>
            <person name="Gilderthorp R."/>
            <person name="Marcello L."/>
            <person name="McQuillan J."/>
            <person name="Otto T.D."/>
            <person name="Quail M.A."/>
            <person name="Sanders M.J."/>
            <person name="van Tonder A."/>
            <person name="Ginger M.L."/>
            <person name="Field M.C."/>
            <person name="Barry J.D."/>
            <person name="Hertz-Fowler C."/>
            <person name="Berriman M."/>
        </authorList>
    </citation>
    <scope>NUCLEOTIDE SEQUENCE</scope>
    <source>
        <strain evidence="9">Y486</strain>
    </source>
</reference>
<dbReference type="VEuPathDB" id="TriTrypDB:TvY486_0401420"/>
<keyword evidence="2" id="KW-0723">Serine/threonine-protein kinase</keyword>
<dbReference type="PANTHER" id="PTHR11909">
    <property type="entry name" value="CASEIN KINASE-RELATED"/>
    <property type="match status" value="1"/>
</dbReference>
<evidence type="ECO:0000256" key="3">
    <source>
        <dbReference type="ARBA" id="ARBA00022679"/>
    </source>
</evidence>
<keyword evidence="6" id="KW-0067">ATP-binding</keyword>
<evidence type="ECO:0000256" key="1">
    <source>
        <dbReference type="ARBA" id="ARBA00012513"/>
    </source>
</evidence>
<dbReference type="FunFam" id="1.10.510.10:FF:001706">
    <property type="entry name" value="Protein kinase, putative"/>
    <property type="match status" value="1"/>
</dbReference>
<evidence type="ECO:0000313" key="9">
    <source>
        <dbReference type="EMBL" id="CCC47476.1"/>
    </source>
</evidence>
<dbReference type="Gene3D" id="1.10.510.10">
    <property type="entry name" value="Transferase(Phosphotransferase) domain 1"/>
    <property type="match status" value="1"/>
</dbReference>
<keyword evidence="4" id="KW-0547">Nucleotide-binding</keyword>
<dbReference type="SUPFAM" id="SSF56112">
    <property type="entry name" value="Protein kinase-like (PK-like)"/>
    <property type="match status" value="1"/>
</dbReference>
<dbReference type="EMBL" id="HE573020">
    <property type="protein sequence ID" value="CCC47476.1"/>
    <property type="molecule type" value="Genomic_DNA"/>
</dbReference>
<feature type="region of interest" description="Disordered" evidence="7">
    <location>
        <begin position="65"/>
        <end position="87"/>
    </location>
</feature>
<dbReference type="InterPro" id="IPR000719">
    <property type="entry name" value="Prot_kinase_dom"/>
</dbReference>
<dbReference type="AlphaFoldDB" id="G0TU42"/>
<feature type="compositionally biased region" description="Polar residues" evidence="7">
    <location>
        <begin position="598"/>
        <end position="608"/>
    </location>
</feature>
<sequence length="674" mass="74944">MNRRLMSLIENRCGVAAGLVRSNARSLHKLARDETVSARNDVVGELSKCGDCVAVDLEDAARGGGGANKLSKGNVRVPQSKPSQKTTQTKVTVGMRLNRWIIMDRIGAGSFGETFTAVEVDGESENASSEHGDFSEKDFTHVAGREVCIKVEQDNKNVLRIEAAALKRVQMCPQVVRYMGSGSVDGTNFIVMQKLGPNLAELRRSMPSSTFSVHTALHLGVSCLKAIRGIHELGLVHRDIKPSNFVIGTGGQSDPRTCYLIDFGLARRYRRANGEVRPPRENAGFRGTSRYASIASHHQKELGRVDDIWSLLFMLIEFVTGTLPWRKFKEKEDIGRSKEESIGPELVHSLPREFASFLEHLCQLKYEDEPKYDVLLSLMEQAVKRRGYPPDRRLDWETKEESTSCVEHCHSVNASSTPYSRSKQHVEERASAKKYSQNLAPFKNTPPPTIPLDTLPPPVMCGGIHRSSSVIRPIPHTSRDENLSERRHEKIAREDIKHKIMLGGALSSTNVQQDGASEVGGVRLAPLPYFETGTATNQEARNDTEARSAKRRKVAKHAANASNRYLVKDSKPSELPSEFSSREGRFYNRPRSHHNDRQMMSPTSQSDGGHQHGDMARSTTSQQERLGRRGEQVAQANVPPIDKVVGLDEVVTGFEQDKEERKGKERTSCTCACT</sequence>
<evidence type="ECO:0000256" key="2">
    <source>
        <dbReference type="ARBA" id="ARBA00022527"/>
    </source>
</evidence>
<evidence type="ECO:0000256" key="6">
    <source>
        <dbReference type="ARBA" id="ARBA00022840"/>
    </source>
</evidence>
<feature type="region of interest" description="Disordered" evidence="7">
    <location>
        <begin position="533"/>
        <end position="640"/>
    </location>
</feature>
<keyword evidence="3" id="KW-0808">Transferase</keyword>
<feature type="domain" description="Protein kinase" evidence="8">
    <location>
        <begin position="100"/>
        <end position="383"/>
    </location>
</feature>
<gene>
    <name evidence="9" type="ORF">TVY486_0401420</name>
</gene>
<dbReference type="SMART" id="SM00220">
    <property type="entry name" value="S_TKc"/>
    <property type="match status" value="1"/>
</dbReference>
<dbReference type="PROSITE" id="PS50011">
    <property type="entry name" value="PROTEIN_KINASE_DOM"/>
    <property type="match status" value="1"/>
</dbReference>
<evidence type="ECO:0000256" key="4">
    <source>
        <dbReference type="ARBA" id="ARBA00022741"/>
    </source>
</evidence>
<dbReference type="InterPro" id="IPR047916">
    <property type="entry name" value="TTBK_Asator-like_STKc"/>
</dbReference>
<keyword evidence="5" id="KW-0418">Kinase</keyword>
<dbReference type="GO" id="GO:0005524">
    <property type="term" value="F:ATP binding"/>
    <property type="evidence" value="ECO:0007669"/>
    <property type="project" value="UniProtKB-KW"/>
</dbReference>
<dbReference type="PROSITE" id="PS00108">
    <property type="entry name" value="PROTEIN_KINASE_ST"/>
    <property type="match status" value="1"/>
</dbReference>
<dbReference type="GO" id="GO:0004674">
    <property type="term" value="F:protein serine/threonine kinase activity"/>
    <property type="evidence" value="ECO:0007669"/>
    <property type="project" value="UniProtKB-KW"/>
</dbReference>
<dbReference type="Pfam" id="PF00069">
    <property type="entry name" value="Pkinase"/>
    <property type="match status" value="1"/>
</dbReference>
<dbReference type="InterPro" id="IPR008271">
    <property type="entry name" value="Ser/Thr_kinase_AS"/>
</dbReference>
<dbReference type="CDD" id="cd14017">
    <property type="entry name" value="STKc_TTBK"/>
    <property type="match status" value="1"/>
</dbReference>
<evidence type="ECO:0000259" key="8">
    <source>
        <dbReference type="PROSITE" id="PS50011"/>
    </source>
</evidence>
<dbReference type="InterPro" id="IPR011009">
    <property type="entry name" value="Kinase-like_dom_sf"/>
</dbReference>
<evidence type="ECO:0000256" key="7">
    <source>
        <dbReference type="SAM" id="MobiDB-lite"/>
    </source>
</evidence>
<organism evidence="9">
    <name type="scientific">Trypanosoma vivax (strain Y486)</name>
    <dbReference type="NCBI Taxonomy" id="1055687"/>
    <lineage>
        <taxon>Eukaryota</taxon>
        <taxon>Discoba</taxon>
        <taxon>Euglenozoa</taxon>
        <taxon>Kinetoplastea</taxon>
        <taxon>Metakinetoplastina</taxon>
        <taxon>Trypanosomatida</taxon>
        <taxon>Trypanosomatidae</taxon>
        <taxon>Trypanosoma</taxon>
        <taxon>Duttonella</taxon>
    </lineage>
</organism>
<evidence type="ECO:0000256" key="5">
    <source>
        <dbReference type="ARBA" id="ARBA00022777"/>
    </source>
</evidence>
<protein>
    <recommendedName>
        <fullName evidence="1">non-specific serine/threonine protein kinase</fullName>
        <ecNumber evidence="1">2.7.11.1</ecNumber>
    </recommendedName>
</protein>
<dbReference type="EC" id="2.7.11.1" evidence="1"/>